<proteinExistence type="predicted"/>
<protein>
    <submittedName>
        <fullName evidence="2">Uncharacterized protein</fullName>
    </submittedName>
</protein>
<dbReference type="EnsemblMetazoa" id="GPPI042032-RA">
    <property type="protein sequence ID" value="GPPI042032-PA"/>
    <property type="gene ID" value="GPPI042032"/>
</dbReference>
<reference evidence="2" key="2">
    <citation type="submission" date="2020-05" db="UniProtKB">
        <authorList>
            <consortium name="EnsemblMetazoa"/>
        </authorList>
    </citation>
    <scope>IDENTIFICATION</scope>
    <source>
        <strain evidence="2">IAEA</strain>
    </source>
</reference>
<dbReference type="EMBL" id="JXJN01021442">
    <property type="status" value="NOT_ANNOTATED_CDS"/>
    <property type="molecule type" value="Genomic_DNA"/>
</dbReference>
<sequence>MFFSKNILIILPLSPTIVWKQECKHTKNGDLPDKASTLFSVIGNSISSVCMITSLRNTLTAYNSSVPRRSANNILPYEPLPKTLIKLKSAARIISRLLILCVNLRLSTHFHEIAPFKKLLKHSYYKYRNDYIESSSSSSSQTTLN</sequence>
<feature type="chain" id="PRO_5008405184" evidence="1">
    <location>
        <begin position="21"/>
        <end position="145"/>
    </location>
</feature>
<evidence type="ECO:0000313" key="3">
    <source>
        <dbReference type="Proteomes" id="UP000092460"/>
    </source>
</evidence>
<accession>A0A1B0BVR6</accession>
<keyword evidence="3" id="KW-1185">Reference proteome</keyword>
<evidence type="ECO:0000313" key="2">
    <source>
        <dbReference type="EnsemblMetazoa" id="GPPI042032-PA"/>
    </source>
</evidence>
<dbReference type="Proteomes" id="UP000092460">
    <property type="component" value="Unassembled WGS sequence"/>
</dbReference>
<name>A0A1B0BVR6_9MUSC</name>
<reference evidence="3" key="1">
    <citation type="submission" date="2015-01" db="EMBL/GenBank/DDBJ databases">
        <authorList>
            <person name="Aksoy S."/>
            <person name="Warren W."/>
            <person name="Wilson R.K."/>
        </authorList>
    </citation>
    <scope>NUCLEOTIDE SEQUENCE [LARGE SCALE GENOMIC DNA]</scope>
    <source>
        <strain evidence="3">IAEA</strain>
    </source>
</reference>
<dbReference type="AlphaFoldDB" id="A0A1B0BVR6"/>
<evidence type="ECO:0000256" key="1">
    <source>
        <dbReference type="SAM" id="SignalP"/>
    </source>
</evidence>
<dbReference type="VEuPathDB" id="VectorBase:GPPI042032"/>
<keyword evidence="1" id="KW-0732">Signal</keyword>
<feature type="signal peptide" evidence="1">
    <location>
        <begin position="1"/>
        <end position="20"/>
    </location>
</feature>
<organism evidence="2 3">
    <name type="scientific">Glossina palpalis gambiensis</name>
    <dbReference type="NCBI Taxonomy" id="67801"/>
    <lineage>
        <taxon>Eukaryota</taxon>
        <taxon>Metazoa</taxon>
        <taxon>Ecdysozoa</taxon>
        <taxon>Arthropoda</taxon>
        <taxon>Hexapoda</taxon>
        <taxon>Insecta</taxon>
        <taxon>Pterygota</taxon>
        <taxon>Neoptera</taxon>
        <taxon>Endopterygota</taxon>
        <taxon>Diptera</taxon>
        <taxon>Brachycera</taxon>
        <taxon>Muscomorpha</taxon>
        <taxon>Hippoboscoidea</taxon>
        <taxon>Glossinidae</taxon>
        <taxon>Glossina</taxon>
    </lineage>
</organism>